<organism evidence="10 11">
    <name type="scientific">Kribbella amoyensis</name>
    <dbReference type="NCBI Taxonomy" id="996641"/>
    <lineage>
        <taxon>Bacteria</taxon>
        <taxon>Bacillati</taxon>
        <taxon>Actinomycetota</taxon>
        <taxon>Actinomycetes</taxon>
        <taxon>Propionibacteriales</taxon>
        <taxon>Kribbellaceae</taxon>
        <taxon>Kribbella</taxon>
    </lineage>
</organism>
<evidence type="ECO:0000256" key="7">
    <source>
        <dbReference type="ARBA" id="ARBA00022842"/>
    </source>
</evidence>
<gene>
    <name evidence="10" type="ORF">FB561_2061</name>
</gene>
<keyword evidence="3" id="KW-0540">Nuclease</keyword>
<evidence type="ECO:0000256" key="5">
    <source>
        <dbReference type="ARBA" id="ARBA00022763"/>
    </source>
</evidence>
<keyword evidence="7" id="KW-0460">Magnesium</keyword>
<evidence type="ECO:0000256" key="4">
    <source>
        <dbReference type="ARBA" id="ARBA00022723"/>
    </source>
</evidence>
<evidence type="ECO:0000256" key="6">
    <source>
        <dbReference type="ARBA" id="ARBA00022801"/>
    </source>
</evidence>
<keyword evidence="4" id="KW-0479">Metal-binding</keyword>
<dbReference type="Pfam" id="PF03372">
    <property type="entry name" value="Exo_endo_phos"/>
    <property type="match status" value="1"/>
</dbReference>
<feature type="domain" description="Endonuclease/exonuclease/phosphatase" evidence="9">
    <location>
        <begin position="6"/>
        <end position="258"/>
    </location>
</feature>
<dbReference type="OrthoDB" id="9787701at2"/>
<evidence type="ECO:0000256" key="8">
    <source>
        <dbReference type="ARBA" id="ARBA00023204"/>
    </source>
</evidence>
<dbReference type="RefSeq" id="WP_145805404.1">
    <property type="nucleotide sequence ID" value="NZ_VIVK01000001.1"/>
</dbReference>
<name>A0A561BQ69_9ACTN</name>
<comment type="cofactor">
    <cofactor evidence="2">
        <name>Mg(2+)</name>
        <dbReference type="ChEBI" id="CHEBI:18420"/>
    </cofactor>
</comment>
<dbReference type="GO" id="GO:0046872">
    <property type="term" value="F:metal ion binding"/>
    <property type="evidence" value="ECO:0007669"/>
    <property type="project" value="UniProtKB-KW"/>
</dbReference>
<reference evidence="10 11" key="1">
    <citation type="submission" date="2019-06" db="EMBL/GenBank/DDBJ databases">
        <title>Sequencing the genomes of 1000 actinobacteria strains.</title>
        <authorList>
            <person name="Klenk H.-P."/>
        </authorList>
    </citation>
    <scope>NUCLEOTIDE SEQUENCE [LARGE SCALE GENOMIC DNA]</scope>
    <source>
        <strain evidence="10 11">DSM 24683</strain>
    </source>
</reference>
<evidence type="ECO:0000256" key="2">
    <source>
        <dbReference type="ARBA" id="ARBA00001946"/>
    </source>
</evidence>
<keyword evidence="6 10" id="KW-0378">Hydrolase</keyword>
<evidence type="ECO:0000313" key="10">
    <source>
        <dbReference type="EMBL" id="TWD80963.1"/>
    </source>
</evidence>
<comment type="cofactor">
    <cofactor evidence="1">
        <name>Mn(2+)</name>
        <dbReference type="ChEBI" id="CHEBI:29035"/>
    </cofactor>
</comment>
<dbReference type="InterPro" id="IPR051547">
    <property type="entry name" value="TDP2-like"/>
</dbReference>
<evidence type="ECO:0000313" key="11">
    <source>
        <dbReference type="Proteomes" id="UP000318380"/>
    </source>
</evidence>
<keyword evidence="11" id="KW-1185">Reference proteome</keyword>
<dbReference type="InterPro" id="IPR005135">
    <property type="entry name" value="Endo/exonuclease/phosphatase"/>
</dbReference>
<keyword evidence="8" id="KW-0234">DNA repair</keyword>
<proteinExistence type="predicted"/>
<dbReference type="AlphaFoldDB" id="A0A561BQ69"/>
<keyword evidence="10" id="KW-0269">Exonuclease</keyword>
<dbReference type="Proteomes" id="UP000318380">
    <property type="component" value="Unassembled WGS sequence"/>
</dbReference>
<protein>
    <submittedName>
        <fullName evidence="10">Endonuclease/exonuclease/phosphatase family metal-dependent hydrolase</fullName>
    </submittedName>
</protein>
<accession>A0A561BQ69</accession>
<evidence type="ECO:0000259" key="9">
    <source>
        <dbReference type="Pfam" id="PF03372"/>
    </source>
</evidence>
<keyword evidence="5" id="KW-0227">DNA damage</keyword>
<dbReference type="GO" id="GO:0006281">
    <property type="term" value="P:DNA repair"/>
    <property type="evidence" value="ECO:0007669"/>
    <property type="project" value="UniProtKB-KW"/>
</dbReference>
<dbReference type="SUPFAM" id="SSF56219">
    <property type="entry name" value="DNase I-like"/>
    <property type="match status" value="1"/>
</dbReference>
<dbReference type="PANTHER" id="PTHR15822:SF4">
    <property type="entry name" value="TYROSYL-DNA PHOSPHODIESTERASE 2"/>
    <property type="match status" value="1"/>
</dbReference>
<dbReference type="GO" id="GO:0004519">
    <property type="term" value="F:endonuclease activity"/>
    <property type="evidence" value="ECO:0007669"/>
    <property type="project" value="UniProtKB-KW"/>
</dbReference>
<dbReference type="InterPro" id="IPR036691">
    <property type="entry name" value="Endo/exonu/phosph_ase_sf"/>
</dbReference>
<dbReference type="PANTHER" id="PTHR15822">
    <property type="entry name" value="TRAF AND TNF RECEPTOR-ASSOCIATED PROTEIN"/>
    <property type="match status" value="1"/>
</dbReference>
<keyword evidence="10" id="KW-0255">Endonuclease</keyword>
<evidence type="ECO:0000256" key="3">
    <source>
        <dbReference type="ARBA" id="ARBA00022722"/>
    </source>
</evidence>
<dbReference type="Gene3D" id="3.60.10.10">
    <property type="entry name" value="Endonuclease/exonuclease/phosphatase"/>
    <property type="match status" value="1"/>
</dbReference>
<evidence type="ECO:0000256" key="1">
    <source>
        <dbReference type="ARBA" id="ARBA00001936"/>
    </source>
</evidence>
<dbReference type="EMBL" id="VIVK01000001">
    <property type="protein sequence ID" value="TWD80963.1"/>
    <property type="molecule type" value="Genomic_DNA"/>
</dbReference>
<sequence length="270" mass="29657">MRQRVLTLNVQSDTGGRERSAAINAELRRLAPDVVALQEVRYPIDGWNQLAEILAGTGLAHATHQADVLPGLPDHFAHDGTAIATRRPHRVADVRESTEDPHWWTLAVAVELPGFGDQLVITPTTPWRLDHAAARERQLLDLTELDARHRTDVPSLIAGDLNAAPDSAGIRYLCGLQSLHGRSAHYVDAWTTADRGPGHTWTTGNPLGAAEIRKLLGQSIHHRRIDYIFTGSSHTHAIRAEVTNASLVGTDPPQLSDHYGVVADLELYRR</sequence>
<dbReference type="GO" id="GO:0004527">
    <property type="term" value="F:exonuclease activity"/>
    <property type="evidence" value="ECO:0007669"/>
    <property type="project" value="UniProtKB-KW"/>
</dbReference>
<comment type="caution">
    <text evidence="10">The sequence shown here is derived from an EMBL/GenBank/DDBJ whole genome shotgun (WGS) entry which is preliminary data.</text>
</comment>